<evidence type="ECO:0000259" key="8">
    <source>
        <dbReference type="PROSITE" id="PS50883"/>
    </source>
</evidence>
<dbReference type="Gene3D" id="3.30.450.20">
    <property type="entry name" value="PAS domain"/>
    <property type="match status" value="2"/>
</dbReference>
<feature type="transmembrane region" description="Helical" evidence="5">
    <location>
        <begin position="90"/>
        <end position="109"/>
    </location>
</feature>
<dbReference type="RefSeq" id="WP_263686693.1">
    <property type="nucleotide sequence ID" value="NZ_JAJVCY010000105.1"/>
</dbReference>
<dbReference type="Pfam" id="PF00563">
    <property type="entry name" value="EAL"/>
    <property type="match status" value="1"/>
</dbReference>
<keyword evidence="3" id="KW-0973">c-di-GMP</keyword>
<dbReference type="Pfam" id="PF00990">
    <property type="entry name" value="GGDEF"/>
    <property type="match status" value="1"/>
</dbReference>
<comment type="caution">
    <text evidence="10">The sequence shown here is derived from an EMBL/GenBank/DDBJ whole genome shotgun (WGS) entry which is preliminary data.</text>
</comment>
<evidence type="ECO:0000256" key="2">
    <source>
        <dbReference type="ARBA" id="ARBA00012282"/>
    </source>
</evidence>
<dbReference type="CDD" id="cd01949">
    <property type="entry name" value="GGDEF"/>
    <property type="match status" value="1"/>
</dbReference>
<feature type="transmembrane region" description="Helical" evidence="5">
    <location>
        <begin position="115"/>
        <end position="140"/>
    </location>
</feature>
<dbReference type="InterPro" id="IPR029787">
    <property type="entry name" value="Nucleotide_cyclase"/>
</dbReference>
<dbReference type="InterPro" id="IPR013656">
    <property type="entry name" value="PAS_4"/>
</dbReference>
<feature type="transmembrane region" description="Helical" evidence="5">
    <location>
        <begin position="61"/>
        <end position="78"/>
    </location>
</feature>
<evidence type="ECO:0000256" key="3">
    <source>
        <dbReference type="ARBA" id="ARBA00022636"/>
    </source>
</evidence>
<dbReference type="Pfam" id="PF13426">
    <property type="entry name" value="PAS_9"/>
    <property type="match status" value="1"/>
</dbReference>
<feature type="transmembrane region" description="Helical" evidence="5">
    <location>
        <begin position="384"/>
        <end position="407"/>
    </location>
</feature>
<dbReference type="InterPro" id="IPR035919">
    <property type="entry name" value="EAL_sf"/>
</dbReference>
<dbReference type="InterPro" id="IPR001610">
    <property type="entry name" value="PAC"/>
</dbReference>
<feature type="domain" description="PAC" evidence="7">
    <location>
        <begin position="627"/>
        <end position="679"/>
    </location>
</feature>
<dbReference type="SUPFAM" id="SSF55073">
    <property type="entry name" value="Nucleotide cyclase"/>
    <property type="match status" value="1"/>
</dbReference>
<dbReference type="EC" id="3.1.4.52" evidence="2"/>
<dbReference type="FunFam" id="3.20.20.450:FF:000001">
    <property type="entry name" value="Cyclic di-GMP phosphodiesterase yahA"/>
    <property type="match status" value="1"/>
</dbReference>
<dbReference type="GO" id="GO:0071732">
    <property type="term" value="P:cellular response to nitric oxide"/>
    <property type="evidence" value="ECO:0007669"/>
    <property type="project" value="UniProtKB-ARBA"/>
</dbReference>
<dbReference type="InterPro" id="IPR000160">
    <property type="entry name" value="GGDEF_dom"/>
</dbReference>
<feature type="domain" description="PAS" evidence="6">
    <location>
        <begin position="426"/>
        <end position="468"/>
    </location>
</feature>
<organism evidence="10 11">
    <name type="scientific">Aeromonas media</name>
    <dbReference type="NCBI Taxonomy" id="651"/>
    <lineage>
        <taxon>Bacteria</taxon>
        <taxon>Pseudomonadati</taxon>
        <taxon>Pseudomonadota</taxon>
        <taxon>Gammaproteobacteria</taxon>
        <taxon>Aeromonadales</taxon>
        <taxon>Aeromonadaceae</taxon>
        <taxon>Aeromonas</taxon>
    </lineage>
</organism>
<comment type="catalytic activity">
    <reaction evidence="4">
        <text>3',3'-c-di-GMP + H2O = 5'-phosphoguanylyl(3'-&gt;5')guanosine + H(+)</text>
        <dbReference type="Rhea" id="RHEA:24902"/>
        <dbReference type="ChEBI" id="CHEBI:15377"/>
        <dbReference type="ChEBI" id="CHEBI:15378"/>
        <dbReference type="ChEBI" id="CHEBI:58754"/>
        <dbReference type="ChEBI" id="CHEBI:58805"/>
        <dbReference type="EC" id="3.1.4.52"/>
    </reaction>
    <physiologicalReaction direction="left-to-right" evidence="4">
        <dbReference type="Rhea" id="RHEA:24903"/>
    </physiologicalReaction>
</comment>
<reference evidence="10" key="1">
    <citation type="submission" date="2022-01" db="EMBL/GenBank/DDBJ databases">
        <title>Comparison of Fish pathogen Aeromonas spp.</title>
        <authorList>
            <person name="Dubey S."/>
            <person name="Sorum H."/>
            <person name="Munangandu H.M."/>
        </authorList>
    </citation>
    <scope>NUCLEOTIDE SEQUENCE</scope>
    <source>
        <strain evidence="10">SD/21-15</strain>
    </source>
</reference>
<dbReference type="CDD" id="cd00130">
    <property type="entry name" value="PAS"/>
    <property type="match status" value="1"/>
</dbReference>
<protein>
    <recommendedName>
        <fullName evidence="2">cyclic-guanylate-specific phosphodiesterase</fullName>
        <ecNumber evidence="2">3.1.4.52</ecNumber>
    </recommendedName>
</protein>
<dbReference type="SMART" id="SM00267">
    <property type="entry name" value="GGDEF"/>
    <property type="match status" value="1"/>
</dbReference>
<dbReference type="FunFam" id="3.30.70.270:FF:000001">
    <property type="entry name" value="Diguanylate cyclase domain protein"/>
    <property type="match status" value="1"/>
</dbReference>
<evidence type="ECO:0000256" key="5">
    <source>
        <dbReference type="SAM" id="Phobius"/>
    </source>
</evidence>
<dbReference type="Gene3D" id="3.30.70.270">
    <property type="match status" value="1"/>
</dbReference>
<dbReference type="SMART" id="SM00052">
    <property type="entry name" value="EAL"/>
    <property type="match status" value="1"/>
</dbReference>
<evidence type="ECO:0000313" key="11">
    <source>
        <dbReference type="Proteomes" id="UP001208651"/>
    </source>
</evidence>
<gene>
    <name evidence="10" type="ORF">LZT28_22475</name>
</gene>
<dbReference type="SMART" id="SM00086">
    <property type="entry name" value="PAC"/>
    <property type="match status" value="2"/>
</dbReference>
<dbReference type="PROSITE" id="PS50112">
    <property type="entry name" value="PAS"/>
    <property type="match status" value="2"/>
</dbReference>
<evidence type="ECO:0000256" key="4">
    <source>
        <dbReference type="ARBA" id="ARBA00051114"/>
    </source>
</evidence>
<feature type="domain" description="EAL" evidence="8">
    <location>
        <begin position="853"/>
        <end position="1106"/>
    </location>
</feature>
<dbReference type="InterPro" id="IPR052155">
    <property type="entry name" value="Biofilm_reg_signaling"/>
</dbReference>
<feature type="transmembrane region" description="Helical" evidence="5">
    <location>
        <begin position="24"/>
        <end position="41"/>
    </location>
</feature>
<dbReference type="NCBIfam" id="TIGR00229">
    <property type="entry name" value="sensory_box"/>
    <property type="match status" value="2"/>
</dbReference>
<dbReference type="InterPro" id="IPR043128">
    <property type="entry name" value="Rev_trsase/Diguanyl_cyclase"/>
</dbReference>
<evidence type="ECO:0000256" key="1">
    <source>
        <dbReference type="ARBA" id="ARBA00001946"/>
    </source>
</evidence>
<keyword evidence="5" id="KW-0472">Membrane</keyword>
<name>A0AAW5RU30_AERME</name>
<dbReference type="Pfam" id="PF08448">
    <property type="entry name" value="PAS_4"/>
    <property type="match status" value="1"/>
</dbReference>
<dbReference type="Proteomes" id="UP001208651">
    <property type="component" value="Unassembled WGS sequence"/>
</dbReference>
<dbReference type="GO" id="GO:0071111">
    <property type="term" value="F:cyclic-guanylate-specific phosphodiesterase activity"/>
    <property type="evidence" value="ECO:0007669"/>
    <property type="project" value="UniProtKB-EC"/>
</dbReference>
<dbReference type="EMBL" id="JAJVCY010000105">
    <property type="protein sequence ID" value="MCV3290946.1"/>
    <property type="molecule type" value="Genomic_DNA"/>
</dbReference>
<dbReference type="CDD" id="cd01948">
    <property type="entry name" value="EAL"/>
    <property type="match status" value="1"/>
</dbReference>
<accession>A0AAW5RU30</accession>
<proteinExistence type="predicted"/>
<dbReference type="InterPro" id="IPR000014">
    <property type="entry name" value="PAS"/>
</dbReference>
<keyword evidence="5" id="KW-0812">Transmembrane</keyword>
<dbReference type="Gene3D" id="3.20.20.450">
    <property type="entry name" value="EAL domain"/>
    <property type="match status" value="1"/>
</dbReference>
<evidence type="ECO:0000259" key="7">
    <source>
        <dbReference type="PROSITE" id="PS50113"/>
    </source>
</evidence>
<dbReference type="PROSITE" id="PS50883">
    <property type="entry name" value="EAL"/>
    <property type="match status" value="1"/>
</dbReference>
<dbReference type="SUPFAM" id="SSF55785">
    <property type="entry name" value="PYP-like sensor domain (PAS domain)"/>
    <property type="match status" value="2"/>
</dbReference>
<dbReference type="AlphaFoldDB" id="A0AAW5RU30"/>
<dbReference type="InterPro" id="IPR000700">
    <property type="entry name" value="PAS-assoc_C"/>
</dbReference>
<dbReference type="SUPFAM" id="SSF141868">
    <property type="entry name" value="EAL domain-like"/>
    <property type="match status" value="1"/>
</dbReference>
<sequence length="1114" mass="123554">MEGALALVLGGVVMVSLMMGWKSIRIITSLLLLVIVSYNILHNFLAGPDDHLSILTGQHRLNSAPAIYIILSVAVVLFEVKSQSGRRFGIFIGAAGISIGIITLIAHLTSGNSPFIFGFSRGASLFCLVFGLSLLILCHIARSENTRINTPAAAIGALGAIGTFTLLIVASWGIHLQRHRLANALAYYQSTVLEQELNTSANLIERLADRWAILDLDIPESLKQTELTRYFQDTPSLKSLLVIGEDNKEILNEARTIADKKWLTSQMKKLDVSQWINSIREQKRSDAWLFPDSTHPLDAIFLTIPGGAGGGVFIATFNIGDMQPPISNTINHGFEVRIASEHDNISDNEWHTHDNDNNIYEYAKTLVPGGTAISITVIGGAVDIFSLPGILLPCILFFGLFISYLLTAGRIITAIQKQNARELSIEEQRFSSLFFQSPNAIFEFSKDGRYVSLNAKAKAITGITEQDLDVLCYDNVLSASTISDVDYRTFDTSFKKTINGSTQIFNVKFLNIDGCWRNYEFSFVPILVDDAVVGLYAVVKDITERLLAQENQRILTKSLESSDSAVLVVDVRTKMMPITFANTAFSNITGYSREETFNSTFPAIVNSLKGADSTDIISSVIEKAEAKSFTIKSYRRDGTPFWNQLSLTPVKDDSGIVTHYTTIMKDVSEKREQQKQLAYQATHDVLTGLANRSLLEDRLEHDIALAKRSGKLVAVLFIDLDTFKPINDTLGHRIGDEVLISVARRLQSVTRNTDTLARFGGDEFVLLLPNLESQQDAEVVAELLLSEISQVHQIGVHELYVTASIGISFLTENIDISAKMLQQADMAMYKAKQHGRDTYVSYSDDLDTKLSKRVILRNELQEAIKAGQLFLNYQPQVNQHGEICGLEALVRWKHPNKGLVSPADFIPIAEETGQIIHLGRWVTTQACKDAKQLLDMGILKGRMAVNLSQLQFHRPGFMTTLLGILNRTNLPPTYLELELTESILMRNSEGAIDILRELESKGITTSIDDFGTGYSSFSYLKDLPVESVKIDKSFVDSVLSDRKDAAVCKGIITMAGEMGIRVIAEGVETREQFERLKSYGCEAFQGYYFAKPMAFDDLITWMQSNEICAINSSI</sequence>
<keyword evidence="5" id="KW-1133">Transmembrane helix</keyword>
<dbReference type="PANTHER" id="PTHR44757">
    <property type="entry name" value="DIGUANYLATE CYCLASE DGCP"/>
    <property type="match status" value="1"/>
</dbReference>
<feature type="domain" description="PAS" evidence="6">
    <location>
        <begin position="551"/>
        <end position="628"/>
    </location>
</feature>
<dbReference type="PROSITE" id="PS50113">
    <property type="entry name" value="PAC"/>
    <property type="match status" value="1"/>
</dbReference>
<evidence type="ECO:0000259" key="6">
    <source>
        <dbReference type="PROSITE" id="PS50112"/>
    </source>
</evidence>
<dbReference type="SMART" id="SM00091">
    <property type="entry name" value="PAS"/>
    <property type="match status" value="2"/>
</dbReference>
<feature type="transmembrane region" description="Helical" evidence="5">
    <location>
        <begin position="152"/>
        <end position="174"/>
    </location>
</feature>
<dbReference type="PROSITE" id="PS50887">
    <property type="entry name" value="GGDEF"/>
    <property type="match status" value="1"/>
</dbReference>
<feature type="domain" description="GGDEF" evidence="9">
    <location>
        <begin position="711"/>
        <end position="844"/>
    </location>
</feature>
<dbReference type="NCBIfam" id="TIGR00254">
    <property type="entry name" value="GGDEF"/>
    <property type="match status" value="1"/>
</dbReference>
<dbReference type="InterPro" id="IPR035965">
    <property type="entry name" value="PAS-like_dom_sf"/>
</dbReference>
<comment type="cofactor">
    <cofactor evidence="1">
        <name>Mg(2+)</name>
        <dbReference type="ChEBI" id="CHEBI:18420"/>
    </cofactor>
</comment>
<evidence type="ECO:0000259" key="9">
    <source>
        <dbReference type="PROSITE" id="PS50887"/>
    </source>
</evidence>
<evidence type="ECO:0000313" key="10">
    <source>
        <dbReference type="EMBL" id="MCV3290946.1"/>
    </source>
</evidence>
<dbReference type="PANTHER" id="PTHR44757:SF2">
    <property type="entry name" value="BIOFILM ARCHITECTURE MAINTENANCE PROTEIN MBAA"/>
    <property type="match status" value="1"/>
</dbReference>
<dbReference type="InterPro" id="IPR001633">
    <property type="entry name" value="EAL_dom"/>
</dbReference>